<gene>
    <name evidence="2" type="ORF">PENTCL1PPCAC_25181</name>
</gene>
<feature type="region of interest" description="Disordered" evidence="1">
    <location>
        <begin position="1"/>
        <end position="25"/>
    </location>
</feature>
<dbReference type="EMBL" id="BTSX01000006">
    <property type="protein sequence ID" value="GMT03007.1"/>
    <property type="molecule type" value="Genomic_DNA"/>
</dbReference>
<comment type="caution">
    <text evidence="2">The sequence shown here is derived from an EMBL/GenBank/DDBJ whole genome shotgun (WGS) entry which is preliminary data.</text>
</comment>
<proteinExistence type="predicted"/>
<reference evidence="2" key="1">
    <citation type="submission" date="2023-10" db="EMBL/GenBank/DDBJ databases">
        <title>Genome assembly of Pristionchus species.</title>
        <authorList>
            <person name="Yoshida K."/>
            <person name="Sommer R.J."/>
        </authorList>
    </citation>
    <scope>NUCLEOTIDE SEQUENCE</scope>
    <source>
        <strain evidence="2">RS0144</strain>
    </source>
</reference>
<organism evidence="2 3">
    <name type="scientific">Pristionchus entomophagus</name>
    <dbReference type="NCBI Taxonomy" id="358040"/>
    <lineage>
        <taxon>Eukaryota</taxon>
        <taxon>Metazoa</taxon>
        <taxon>Ecdysozoa</taxon>
        <taxon>Nematoda</taxon>
        <taxon>Chromadorea</taxon>
        <taxon>Rhabditida</taxon>
        <taxon>Rhabditina</taxon>
        <taxon>Diplogasteromorpha</taxon>
        <taxon>Diplogasteroidea</taxon>
        <taxon>Neodiplogasteridae</taxon>
        <taxon>Pristionchus</taxon>
    </lineage>
</organism>
<feature type="compositionally biased region" description="Basic and acidic residues" evidence="1">
    <location>
        <begin position="1"/>
        <end position="20"/>
    </location>
</feature>
<dbReference type="AlphaFoldDB" id="A0AAV5U8A6"/>
<accession>A0AAV5U8A6</accession>
<feature type="non-terminal residue" evidence="2">
    <location>
        <position position="1"/>
    </location>
</feature>
<dbReference type="Proteomes" id="UP001432027">
    <property type="component" value="Unassembled WGS sequence"/>
</dbReference>
<evidence type="ECO:0000256" key="1">
    <source>
        <dbReference type="SAM" id="MobiDB-lite"/>
    </source>
</evidence>
<keyword evidence="3" id="KW-1185">Reference proteome</keyword>
<evidence type="ECO:0000313" key="3">
    <source>
        <dbReference type="Proteomes" id="UP001432027"/>
    </source>
</evidence>
<protein>
    <submittedName>
        <fullName evidence="2">Uncharacterized protein</fullName>
    </submittedName>
</protein>
<sequence>GKREADYRIQGMEDHPDLPKPKGSRRRRYLLRRLRIRSRPQAYSFLAFPDPPPAPALPGAQMKAALSRAERVRTILLRLLQIIRRRCRQKTGPRRTPLWRIRILRLLRRCRALACRRACPWR</sequence>
<evidence type="ECO:0000313" key="2">
    <source>
        <dbReference type="EMBL" id="GMT03007.1"/>
    </source>
</evidence>
<name>A0AAV5U8A6_9BILA</name>